<feature type="compositionally biased region" description="Basic and acidic residues" evidence="1">
    <location>
        <begin position="229"/>
        <end position="238"/>
    </location>
</feature>
<dbReference type="PROSITE" id="PS51782">
    <property type="entry name" value="LYSM"/>
    <property type="match status" value="1"/>
</dbReference>
<name>A0A9P4QJY8_9PEZI</name>
<reference evidence="3" key="1">
    <citation type="journal article" date="2020" name="Stud. Mycol.">
        <title>101 Dothideomycetes genomes: a test case for predicting lifestyles and emergence of pathogens.</title>
        <authorList>
            <person name="Haridas S."/>
            <person name="Albert R."/>
            <person name="Binder M."/>
            <person name="Bloem J."/>
            <person name="Labutti K."/>
            <person name="Salamov A."/>
            <person name="Andreopoulos B."/>
            <person name="Baker S."/>
            <person name="Barry K."/>
            <person name="Bills G."/>
            <person name="Bluhm B."/>
            <person name="Cannon C."/>
            <person name="Castanera R."/>
            <person name="Culley D."/>
            <person name="Daum C."/>
            <person name="Ezra D."/>
            <person name="Gonzalez J."/>
            <person name="Henrissat B."/>
            <person name="Kuo A."/>
            <person name="Liang C."/>
            <person name="Lipzen A."/>
            <person name="Lutzoni F."/>
            <person name="Magnuson J."/>
            <person name="Mondo S."/>
            <person name="Nolan M."/>
            <person name="Ohm R."/>
            <person name="Pangilinan J."/>
            <person name="Park H.-J."/>
            <person name="Ramirez L."/>
            <person name="Alfaro M."/>
            <person name="Sun H."/>
            <person name="Tritt A."/>
            <person name="Yoshinaga Y."/>
            <person name="Zwiers L.-H."/>
            <person name="Turgeon B."/>
            <person name="Goodwin S."/>
            <person name="Spatafora J."/>
            <person name="Crous P."/>
            <person name="Grigoriev I."/>
        </authorList>
    </citation>
    <scope>NUCLEOTIDE SEQUENCE</scope>
    <source>
        <strain evidence="3">CBS 116435</strain>
    </source>
</reference>
<evidence type="ECO:0000259" key="2">
    <source>
        <dbReference type="PROSITE" id="PS51782"/>
    </source>
</evidence>
<feature type="region of interest" description="Disordered" evidence="1">
    <location>
        <begin position="229"/>
        <end position="268"/>
    </location>
</feature>
<evidence type="ECO:0000313" key="4">
    <source>
        <dbReference type="Proteomes" id="UP000799441"/>
    </source>
</evidence>
<dbReference type="OrthoDB" id="2107166at2759"/>
<dbReference type="SUPFAM" id="SSF54106">
    <property type="entry name" value="LysM domain"/>
    <property type="match status" value="1"/>
</dbReference>
<evidence type="ECO:0000313" key="3">
    <source>
        <dbReference type="EMBL" id="KAF2726142.1"/>
    </source>
</evidence>
<dbReference type="InterPro" id="IPR045030">
    <property type="entry name" value="LYSM1-4"/>
</dbReference>
<accession>A0A9P4QJY8</accession>
<evidence type="ECO:0000256" key="1">
    <source>
        <dbReference type="SAM" id="MobiDB-lite"/>
    </source>
</evidence>
<dbReference type="Proteomes" id="UP000799441">
    <property type="component" value="Unassembled WGS sequence"/>
</dbReference>
<dbReference type="CDD" id="cd00118">
    <property type="entry name" value="LysM"/>
    <property type="match status" value="1"/>
</dbReference>
<proteinExistence type="predicted"/>
<dbReference type="PANTHER" id="PTHR20932">
    <property type="entry name" value="LYSM AND PUTATIVE PEPTIDOGLYCAN-BINDING DOMAIN-CONTAINING PROTEIN"/>
    <property type="match status" value="1"/>
</dbReference>
<dbReference type="InterPro" id="IPR018392">
    <property type="entry name" value="LysM"/>
</dbReference>
<dbReference type="PANTHER" id="PTHR20932:SF31">
    <property type="entry name" value="RING-TYPE DOMAIN-CONTAINING PROTEIN"/>
    <property type="match status" value="1"/>
</dbReference>
<gene>
    <name evidence="3" type="ORF">K431DRAFT_214416</name>
</gene>
<dbReference type="InterPro" id="IPR036779">
    <property type="entry name" value="LysM_dom_sf"/>
</dbReference>
<keyword evidence="4" id="KW-1185">Reference proteome</keyword>
<sequence length="268" mass="29220">MSTACATCALVYGSALDPASEKPLLPGRLLECCSRSICSKCLVQNARFETYCPYCQISTAPSALPQGGLRDPPSYSTLSDLGAPPPADCGDGYDLPPAYDGKGLNVEAPDKKRVDEPTPDVLHFVTQNDTVTSLGLAYGVPVGVLRKINNIFSDHLLQGRRTVLIPGEYYRGGISLSPRPIDGEEEEVRKQKIRKWMMACKVAEYDVALLYLDNAAWDLDAAIQAHKDDERWEREHPLKAKGKGKGKNAATTGMRRFVGESSSSARSR</sequence>
<protein>
    <recommendedName>
        <fullName evidence="2">LysM domain-containing protein</fullName>
    </recommendedName>
</protein>
<organism evidence="3 4">
    <name type="scientific">Polychaeton citri CBS 116435</name>
    <dbReference type="NCBI Taxonomy" id="1314669"/>
    <lineage>
        <taxon>Eukaryota</taxon>
        <taxon>Fungi</taxon>
        <taxon>Dikarya</taxon>
        <taxon>Ascomycota</taxon>
        <taxon>Pezizomycotina</taxon>
        <taxon>Dothideomycetes</taxon>
        <taxon>Dothideomycetidae</taxon>
        <taxon>Capnodiales</taxon>
        <taxon>Capnodiaceae</taxon>
        <taxon>Polychaeton</taxon>
    </lineage>
</organism>
<dbReference type="AlphaFoldDB" id="A0A9P4QJY8"/>
<feature type="domain" description="LysM" evidence="2">
    <location>
        <begin position="121"/>
        <end position="165"/>
    </location>
</feature>
<dbReference type="Gene3D" id="3.10.350.10">
    <property type="entry name" value="LysM domain"/>
    <property type="match status" value="1"/>
</dbReference>
<dbReference type="EMBL" id="MU003765">
    <property type="protein sequence ID" value="KAF2726142.1"/>
    <property type="molecule type" value="Genomic_DNA"/>
</dbReference>
<comment type="caution">
    <text evidence="3">The sequence shown here is derived from an EMBL/GenBank/DDBJ whole genome shotgun (WGS) entry which is preliminary data.</text>
</comment>